<sequence length="84" mass="9554">METHSQGAKAVLKHIIHTTEDWGNNDNSEILTVSTIEVNTMEDMQKSRQNMHDKAFATFEIIQPQKKHKNNLQCMLDTGAESNV</sequence>
<keyword evidence="2" id="KW-1185">Reference proteome</keyword>
<dbReference type="EMBL" id="JARQWQ010000072">
    <property type="protein sequence ID" value="KAK2554141.1"/>
    <property type="molecule type" value="Genomic_DNA"/>
</dbReference>
<organism evidence="1 2">
    <name type="scientific">Acropora cervicornis</name>
    <name type="common">Staghorn coral</name>
    <dbReference type="NCBI Taxonomy" id="6130"/>
    <lineage>
        <taxon>Eukaryota</taxon>
        <taxon>Metazoa</taxon>
        <taxon>Cnidaria</taxon>
        <taxon>Anthozoa</taxon>
        <taxon>Hexacorallia</taxon>
        <taxon>Scleractinia</taxon>
        <taxon>Astrocoeniina</taxon>
        <taxon>Acroporidae</taxon>
        <taxon>Acropora</taxon>
    </lineage>
</organism>
<evidence type="ECO:0000313" key="2">
    <source>
        <dbReference type="Proteomes" id="UP001249851"/>
    </source>
</evidence>
<name>A0AAD9Q3T5_ACRCE</name>
<dbReference type="AlphaFoldDB" id="A0AAD9Q3T5"/>
<reference evidence="1" key="2">
    <citation type="journal article" date="2023" name="Science">
        <title>Genomic signatures of disease resistance in endangered staghorn corals.</title>
        <authorList>
            <person name="Vollmer S.V."/>
            <person name="Selwyn J.D."/>
            <person name="Despard B.A."/>
            <person name="Roesel C.L."/>
        </authorList>
    </citation>
    <scope>NUCLEOTIDE SEQUENCE</scope>
    <source>
        <strain evidence="1">K2</strain>
    </source>
</reference>
<proteinExistence type="predicted"/>
<gene>
    <name evidence="1" type="ORF">P5673_024495</name>
</gene>
<protein>
    <submittedName>
        <fullName evidence="1">Uncharacterized protein</fullName>
    </submittedName>
</protein>
<comment type="caution">
    <text evidence="1">The sequence shown here is derived from an EMBL/GenBank/DDBJ whole genome shotgun (WGS) entry which is preliminary data.</text>
</comment>
<evidence type="ECO:0000313" key="1">
    <source>
        <dbReference type="EMBL" id="KAK2554141.1"/>
    </source>
</evidence>
<reference evidence="1" key="1">
    <citation type="journal article" date="2023" name="G3 (Bethesda)">
        <title>Whole genome assembly and annotation of the endangered Caribbean coral Acropora cervicornis.</title>
        <authorList>
            <person name="Selwyn J.D."/>
            <person name="Vollmer S.V."/>
        </authorList>
    </citation>
    <scope>NUCLEOTIDE SEQUENCE</scope>
    <source>
        <strain evidence="1">K2</strain>
    </source>
</reference>
<dbReference type="Proteomes" id="UP001249851">
    <property type="component" value="Unassembled WGS sequence"/>
</dbReference>
<accession>A0AAD9Q3T5</accession>